<evidence type="ECO:0000313" key="1">
    <source>
        <dbReference type="EMBL" id="ACV76453.1"/>
    </source>
</evidence>
<reference evidence="1 2" key="2">
    <citation type="journal article" date="2010" name="Stand. Genomic Sci.">
        <title>Complete genome sequence of Nakamurella multipartita type strain (Y-104).</title>
        <authorList>
            <person name="Tice H."/>
            <person name="Mayilraj S."/>
            <person name="Sims D."/>
            <person name="Lapidus A."/>
            <person name="Nolan M."/>
            <person name="Lucas S."/>
            <person name="Glavina Del Rio T."/>
            <person name="Copeland A."/>
            <person name="Cheng J.F."/>
            <person name="Meincke L."/>
            <person name="Bruce D."/>
            <person name="Goodwin L."/>
            <person name="Pitluck S."/>
            <person name="Ivanova N."/>
            <person name="Mavromatis K."/>
            <person name="Ovchinnikova G."/>
            <person name="Pati A."/>
            <person name="Chen A."/>
            <person name="Palaniappan K."/>
            <person name="Land M."/>
            <person name="Hauser L."/>
            <person name="Chang Y.J."/>
            <person name="Jeffries C.D."/>
            <person name="Detter J.C."/>
            <person name="Brettin T."/>
            <person name="Rohde M."/>
            <person name="Goker M."/>
            <person name="Bristow J."/>
            <person name="Eisen J.A."/>
            <person name="Markowitz V."/>
            <person name="Hugenholtz P."/>
            <person name="Kyrpides N.C."/>
            <person name="Klenk H.P."/>
            <person name="Chen F."/>
        </authorList>
    </citation>
    <scope>NUCLEOTIDE SEQUENCE [LARGE SCALE GENOMIC DNA]</scope>
    <source>
        <strain evidence="2">ATCC 700099 / DSM 44233 / CIP 104796 / JCM 9543 / NBRC 105858 / Y-104</strain>
    </source>
</reference>
<evidence type="ECO:0000313" key="2">
    <source>
        <dbReference type="Proteomes" id="UP000002218"/>
    </source>
</evidence>
<dbReference type="InterPro" id="IPR012338">
    <property type="entry name" value="Beta-lactam/transpept-like"/>
</dbReference>
<keyword evidence="2" id="KW-1185">Reference proteome</keyword>
<gene>
    <name evidence="1" type="ordered locus">Namu_0015</name>
</gene>
<dbReference type="RefSeq" id="WP_012813928.1">
    <property type="nucleotide sequence ID" value="NC_013235.1"/>
</dbReference>
<dbReference type="AlphaFoldDB" id="C8XHW2"/>
<dbReference type="SUPFAM" id="SSF56601">
    <property type="entry name" value="beta-lactamase/transpeptidase-like"/>
    <property type="match status" value="1"/>
</dbReference>
<protein>
    <recommendedName>
        <fullName evidence="3">Beta-lactamase</fullName>
    </recommendedName>
</protein>
<dbReference type="HOGENOM" id="CLU_2118427_0_0_11"/>
<sequence length="114" mass="12166">MDLAERVDRAVRRMPPGVRALTASQGDRTVAHHWSPPEPTDLRSLTNGYGIWSCGDGRYFGDGTGGQYLVVDPERELAVTVLSGDSHMDAIQDALAPLVRRAAPAVSRPPGDGG</sequence>
<dbReference type="Gene3D" id="3.40.710.10">
    <property type="entry name" value="DD-peptidase/beta-lactamase superfamily"/>
    <property type="match status" value="1"/>
</dbReference>
<proteinExistence type="predicted"/>
<organism evidence="1 2">
    <name type="scientific">Nakamurella multipartita (strain ATCC 700099 / DSM 44233 / CIP 104796 / JCM 9543 / NBRC 105858 / Y-104)</name>
    <name type="common">Microsphaera multipartita</name>
    <dbReference type="NCBI Taxonomy" id="479431"/>
    <lineage>
        <taxon>Bacteria</taxon>
        <taxon>Bacillati</taxon>
        <taxon>Actinomycetota</taxon>
        <taxon>Actinomycetes</taxon>
        <taxon>Nakamurellales</taxon>
        <taxon>Nakamurellaceae</taxon>
        <taxon>Nakamurella</taxon>
    </lineage>
</organism>
<evidence type="ECO:0008006" key="3">
    <source>
        <dbReference type="Google" id="ProtNLM"/>
    </source>
</evidence>
<dbReference type="InParanoid" id="C8XHW2"/>
<reference evidence="2" key="1">
    <citation type="submission" date="2009-09" db="EMBL/GenBank/DDBJ databases">
        <title>The complete genome of Nakamurella multipartita DSM 44233.</title>
        <authorList>
            <consortium name="US DOE Joint Genome Institute (JGI-PGF)"/>
            <person name="Lucas S."/>
            <person name="Copeland A."/>
            <person name="Lapidus A."/>
            <person name="Glavina del Rio T."/>
            <person name="Dalin E."/>
            <person name="Tice H."/>
            <person name="Bruce D."/>
            <person name="Goodwin L."/>
            <person name="Pitluck S."/>
            <person name="Kyrpides N."/>
            <person name="Mavromatis K."/>
            <person name="Ivanova N."/>
            <person name="Ovchinnikova G."/>
            <person name="Sims D."/>
            <person name="Meincke L."/>
            <person name="Brettin T."/>
            <person name="Detter J.C."/>
            <person name="Han C."/>
            <person name="Larimer F."/>
            <person name="Land M."/>
            <person name="Hauser L."/>
            <person name="Markowitz V."/>
            <person name="Cheng J.-F."/>
            <person name="Hugenholtz P."/>
            <person name="Woyke T."/>
            <person name="Wu D."/>
            <person name="Klenk H.-P."/>
            <person name="Eisen J.A."/>
        </authorList>
    </citation>
    <scope>NUCLEOTIDE SEQUENCE [LARGE SCALE GENOMIC DNA]</scope>
    <source>
        <strain evidence="2">ATCC 700099 / DSM 44233 / CIP 104796 / JCM 9543 / NBRC 105858 / Y-104</strain>
    </source>
</reference>
<dbReference type="Proteomes" id="UP000002218">
    <property type="component" value="Chromosome"/>
</dbReference>
<dbReference type="EMBL" id="CP001737">
    <property type="protein sequence ID" value="ACV76453.1"/>
    <property type="molecule type" value="Genomic_DNA"/>
</dbReference>
<accession>C8XHW2</accession>
<dbReference type="STRING" id="479431.Namu_0015"/>
<dbReference type="KEGG" id="nml:Namu_0015"/>
<name>C8XHW2_NAKMY</name>